<evidence type="ECO:0000256" key="4">
    <source>
        <dbReference type="ARBA" id="ARBA00022989"/>
    </source>
</evidence>
<protein>
    <submittedName>
        <fullName evidence="7">Urea carboxylase-related amino acid permease</fullName>
    </submittedName>
</protein>
<dbReference type="PIRSF" id="PIRSF006060">
    <property type="entry name" value="AA_transporter"/>
    <property type="match status" value="1"/>
</dbReference>
<dbReference type="Proteomes" id="UP000066284">
    <property type="component" value="Chromosome 1"/>
</dbReference>
<name>A0A0S4KNW7_9BACT</name>
<feature type="transmembrane region" description="Helical" evidence="6">
    <location>
        <begin position="190"/>
        <end position="214"/>
    </location>
</feature>
<dbReference type="RefSeq" id="WP_082633591.1">
    <property type="nucleotide sequence ID" value="NZ_LN885086.1"/>
</dbReference>
<dbReference type="PANTHER" id="PTHR45649:SF26">
    <property type="entry name" value="OS04G0435100 PROTEIN"/>
    <property type="match status" value="1"/>
</dbReference>
<feature type="transmembrane region" description="Helical" evidence="6">
    <location>
        <begin position="396"/>
        <end position="419"/>
    </location>
</feature>
<evidence type="ECO:0000256" key="6">
    <source>
        <dbReference type="SAM" id="Phobius"/>
    </source>
</evidence>
<comment type="subcellular location">
    <subcellularLocation>
        <location evidence="1">Membrane</location>
        <topology evidence="1">Multi-pass membrane protein</topology>
    </subcellularLocation>
</comment>
<keyword evidence="8" id="KW-1185">Reference proteome</keyword>
<dbReference type="GO" id="GO:0016020">
    <property type="term" value="C:membrane"/>
    <property type="evidence" value="ECO:0007669"/>
    <property type="project" value="UniProtKB-SubCell"/>
</dbReference>
<dbReference type="GO" id="GO:0022857">
    <property type="term" value="F:transmembrane transporter activity"/>
    <property type="evidence" value="ECO:0007669"/>
    <property type="project" value="InterPro"/>
</dbReference>
<dbReference type="STRING" id="1715989.NITINOP_1172"/>
<reference evidence="8" key="1">
    <citation type="submission" date="2015-09" db="EMBL/GenBank/DDBJ databases">
        <authorList>
            <person name="Daims H."/>
        </authorList>
    </citation>
    <scope>NUCLEOTIDE SEQUENCE [LARGE SCALE GENOMIC DNA]</scope>
</reference>
<evidence type="ECO:0000256" key="2">
    <source>
        <dbReference type="ARBA" id="ARBA00022448"/>
    </source>
</evidence>
<dbReference type="KEGG" id="nio:NITINOP_1172"/>
<organism evidence="7 8">
    <name type="scientific">Candidatus Nitrospira inopinata</name>
    <dbReference type="NCBI Taxonomy" id="1715989"/>
    <lineage>
        <taxon>Bacteria</taxon>
        <taxon>Pseudomonadati</taxon>
        <taxon>Nitrospirota</taxon>
        <taxon>Nitrospiria</taxon>
        <taxon>Nitrospirales</taxon>
        <taxon>Nitrospiraceae</taxon>
        <taxon>Nitrospira</taxon>
    </lineage>
</organism>
<dbReference type="PANTHER" id="PTHR45649">
    <property type="entry name" value="AMINO-ACID PERMEASE BAT1"/>
    <property type="match status" value="1"/>
</dbReference>
<sequence length="516" mass="54583">MEIHPTDPPQDSPSTIEPGKAVVFPEENAGHVHSAHAASASPTLHRSLSLWNSLTIGFATVSPVAGLYAIIGVQTVVAGGGWFPALALCLVMQLLVATVYAELSSQIPIAGGAYKWARQLGGEITGTYAGAIYISSTIAMLTTTAYTGGIWLAIFFGSNSETGLNLVLWGAAFMLVCTVLNLVHVSVFKLLISLGVYAEIVGSFGVALLLFLFFRQHEFSELFAHLGTGTAPSKTAAFLAALAVSGWAFIGFDACSTIAEETHDPKRMVPRAIFFSLCMVGSVVLFNSAALTLSFHRDTLQQTSAASDPVTPVIVDNFGAWAETPFLAIVLVAFLACGSSMVRYTSRIVFSMAREGSLPDALSRVTAAGAPRRAVLFTVALATLGLLFGLNDEAVATVLAFGTGGLYAMFAMTTGVGLYTRLTGRWDPSLGHLKLGSWGLLINTVAFLWSVFEFVNIAWPRPYAVAPDAPWWQLWAVPLVLGGILASTTLSVIVGRNGPPVYLGKVKSGKAEPGQE</sequence>
<evidence type="ECO:0000313" key="8">
    <source>
        <dbReference type="Proteomes" id="UP000066284"/>
    </source>
</evidence>
<feature type="transmembrane region" description="Helical" evidence="6">
    <location>
        <begin position="166"/>
        <end position="183"/>
    </location>
</feature>
<proteinExistence type="predicted"/>
<dbReference type="AlphaFoldDB" id="A0A0S4KNW7"/>
<feature type="transmembrane region" description="Helical" evidence="6">
    <location>
        <begin position="440"/>
        <end position="459"/>
    </location>
</feature>
<feature type="transmembrane region" description="Helical" evidence="6">
    <location>
        <begin position="471"/>
        <end position="495"/>
    </location>
</feature>
<dbReference type="Pfam" id="PF13520">
    <property type="entry name" value="AA_permease_2"/>
    <property type="match status" value="1"/>
</dbReference>
<feature type="transmembrane region" description="Helical" evidence="6">
    <location>
        <begin position="326"/>
        <end position="344"/>
    </location>
</feature>
<evidence type="ECO:0000256" key="1">
    <source>
        <dbReference type="ARBA" id="ARBA00004141"/>
    </source>
</evidence>
<gene>
    <name evidence="7" type="ORF">NITINOP_1172</name>
</gene>
<feature type="transmembrane region" description="Helical" evidence="6">
    <location>
        <begin position="273"/>
        <end position="295"/>
    </location>
</feature>
<feature type="transmembrane region" description="Helical" evidence="6">
    <location>
        <begin position="124"/>
        <end position="154"/>
    </location>
</feature>
<evidence type="ECO:0000313" key="7">
    <source>
        <dbReference type="EMBL" id="CUQ66147.1"/>
    </source>
</evidence>
<keyword evidence="5 6" id="KW-0472">Membrane</keyword>
<feature type="transmembrane region" description="Helical" evidence="6">
    <location>
        <begin position="234"/>
        <end position="252"/>
    </location>
</feature>
<evidence type="ECO:0000256" key="5">
    <source>
        <dbReference type="ARBA" id="ARBA00023136"/>
    </source>
</evidence>
<keyword evidence="3 6" id="KW-0812">Transmembrane</keyword>
<dbReference type="EMBL" id="LN885086">
    <property type="protein sequence ID" value="CUQ66147.1"/>
    <property type="molecule type" value="Genomic_DNA"/>
</dbReference>
<dbReference type="OrthoDB" id="6743928at2"/>
<feature type="transmembrane region" description="Helical" evidence="6">
    <location>
        <begin position="50"/>
        <end position="71"/>
    </location>
</feature>
<dbReference type="Gene3D" id="1.20.1740.10">
    <property type="entry name" value="Amino acid/polyamine transporter I"/>
    <property type="match status" value="1"/>
</dbReference>
<dbReference type="InterPro" id="IPR002293">
    <property type="entry name" value="AA/rel_permease1"/>
</dbReference>
<accession>A0A0S4KNW7</accession>
<feature type="transmembrane region" description="Helical" evidence="6">
    <location>
        <begin position="374"/>
        <end position="390"/>
    </location>
</feature>
<feature type="transmembrane region" description="Helical" evidence="6">
    <location>
        <begin position="83"/>
        <end position="103"/>
    </location>
</feature>
<keyword evidence="2" id="KW-0813">Transport</keyword>
<evidence type="ECO:0000256" key="3">
    <source>
        <dbReference type="ARBA" id="ARBA00022692"/>
    </source>
</evidence>
<keyword evidence="4 6" id="KW-1133">Transmembrane helix</keyword>